<reference evidence="3 4" key="1">
    <citation type="journal article" date="2018" name="Evol. Lett.">
        <title>Horizontal gene cluster transfer increased hallucinogenic mushroom diversity.</title>
        <authorList>
            <person name="Reynolds H.T."/>
            <person name="Vijayakumar V."/>
            <person name="Gluck-Thaler E."/>
            <person name="Korotkin H.B."/>
            <person name="Matheny P.B."/>
            <person name="Slot J.C."/>
        </authorList>
    </citation>
    <scope>NUCLEOTIDE SEQUENCE [LARGE SCALE GENOMIC DNA]</scope>
    <source>
        <strain evidence="3 4">SRW20</strain>
    </source>
</reference>
<dbReference type="PANTHER" id="PTHR34826:SF2">
    <property type="entry name" value="UPF0590 PROTEIN C409.17C"/>
    <property type="match status" value="1"/>
</dbReference>
<feature type="compositionally biased region" description="Low complexity" evidence="1">
    <location>
        <begin position="196"/>
        <end position="214"/>
    </location>
</feature>
<dbReference type="EMBL" id="NHYE01005094">
    <property type="protein sequence ID" value="PPQ77055.1"/>
    <property type="molecule type" value="Genomic_DNA"/>
</dbReference>
<evidence type="ECO:0000259" key="2">
    <source>
        <dbReference type="Pfam" id="PF08588"/>
    </source>
</evidence>
<dbReference type="STRING" id="231916.A0A409WEX2"/>
<keyword evidence="4" id="KW-1185">Reference proteome</keyword>
<organism evidence="3 4">
    <name type="scientific">Gymnopilus dilepis</name>
    <dbReference type="NCBI Taxonomy" id="231916"/>
    <lineage>
        <taxon>Eukaryota</taxon>
        <taxon>Fungi</taxon>
        <taxon>Dikarya</taxon>
        <taxon>Basidiomycota</taxon>
        <taxon>Agaricomycotina</taxon>
        <taxon>Agaricomycetes</taxon>
        <taxon>Agaricomycetidae</taxon>
        <taxon>Agaricales</taxon>
        <taxon>Agaricineae</taxon>
        <taxon>Hymenogastraceae</taxon>
        <taxon>Gymnopilus</taxon>
    </lineage>
</organism>
<dbReference type="InParanoid" id="A0A409WEX2"/>
<accession>A0A409WEX2</accession>
<feature type="region of interest" description="Disordered" evidence="1">
    <location>
        <begin position="144"/>
        <end position="173"/>
    </location>
</feature>
<sequence>MAPRLRVLAGTSPSTMVPITPLVNTSKSFPLSSPLFEGAVVAHIKGLADEQGRVRSSEYFEREDRRGVTWSIQVQGRFLVPVSADDVLFGNTFDRPLRLPWGTSAVLKFMHYIDPTLEHDLTSSHKPWALSPLISTMPHFVHTRVSSPSSSRDADLDAEVKHSPPFPTPYSIKDSTEDLYLTLAGADEGDEDDDGASSLDSRSRSASSASSSSSNFSVPANGSRVHTPGSSPPSSYRSSASSGSLSSNSNSNSNSKRSKGSKFKDAVKKVRRKKSANGESGDLEAKRRELRDVGSANNASQRRSYFASGEKRREVIFGPEVG</sequence>
<dbReference type="Pfam" id="PF08588">
    <property type="entry name" value="Duc1"/>
    <property type="match status" value="1"/>
</dbReference>
<protein>
    <recommendedName>
        <fullName evidence="2">Domain of unknown function at the cortex 1 domain-containing protein</fullName>
    </recommendedName>
</protein>
<dbReference type="OrthoDB" id="2119945at2759"/>
<gene>
    <name evidence="3" type="ORF">CVT26_004528</name>
</gene>
<evidence type="ECO:0000313" key="4">
    <source>
        <dbReference type="Proteomes" id="UP000284706"/>
    </source>
</evidence>
<evidence type="ECO:0000313" key="3">
    <source>
        <dbReference type="EMBL" id="PPQ77055.1"/>
    </source>
</evidence>
<name>A0A409WEX2_9AGAR</name>
<feature type="region of interest" description="Disordered" evidence="1">
    <location>
        <begin position="186"/>
        <end position="322"/>
    </location>
</feature>
<feature type="domain" description="Domain of unknown function at the cortex 1" evidence="2">
    <location>
        <begin position="4"/>
        <end position="320"/>
    </location>
</feature>
<dbReference type="InterPro" id="IPR013897">
    <property type="entry name" value="Duc1"/>
</dbReference>
<dbReference type="Proteomes" id="UP000284706">
    <property type="component" value="Unassembled WGS sequence"/>
</dbReference>
<feature type="compositionally biased region" description="Basic and acidic residues" evidence="1">
    <location>
        <begin position="152"/>
        <end position="162"/>
    </location>
</feature>
<evidence type="ECO:0000256" key="1">
    <source>
        <dbReference type="SAM" id="MobiDB-lite"/>
    </source>
</evidence>
<dbReference type="AlphaFoldDB" id="A0A409WEX2"/>
<dbReference type="PANTHER" id="PTHR34826">
    <property type="entry name" value="UPF0590 PROTEIN C409.17C"/>
    <property type="match status" value="1"/>
</dbReference>
<feature type="compositionally biased region" description="Basic and acidic residues" evidence="1">
    <location>
        <begin position="283"/>
        <end position="292"/>
    </location>
</feature>
<comment type="caution">
    <text evidence="3">The sequence shown here is derived from an EMBL/GenBank/DDBJ whole genome shotgun (WGS) entry which is preliminary data.</text>
</comment>
<feature type="compositionally biased region" description="Low complexity" evidence="1">
    <location>
        <begin position="228"/>
        <end position="255"/>
    </location>
</feature>
<proteinExistence type="predicted"/>